<protein>
    <submittedName>
        <fullName evidence="1">Uncharacterized protein</fullName>
    </submittedName>
</protein>
<dbReference type="Proteomes" id="UP001589589">
    <property type="component" value="Unassembled WGS sequence"/>
</dbReference>
<proteinExistence type="predicted"/>
<comment type="caution">
    <text evidence="1">The sequence shown here is derived from an EMBL/GenBank/DDBJ whole genome shotgun (WGS) entry which is preliminary data.</text>
</comment>
<sequence>MVVSAITNLLNDVESPFGKLFLELQERIKTEVPDIVYIEQDLGQLGMDDPRKNMAFPAVLIDFPNTAFSNLQGNNQLALPVISITLVFENYCQTWQDAPLDSRKTGLKYLEIEQQLFMVVQCWESDFCQSLNRTAATGHNRNDVGLRVRELTFTCEFEDYSCDDNSQKVQLGLRTE</sequence>
<dbReference type="EMBL" id="JBHMEX010000072">
    <property type="protein sequence ID" value="MFB9066544.1"/>
    <property type="molecule type" value="Genomic_DNA"/>
</dbReference>
<reference evidence="1 2" key="1">
    <citation type="submission" date="2024-09" db="EMBL/GenBank/DDBJ databases">
        <authorList>
            <person name="Sun Q."/>
            <person name="Mori K."/>
        </authorList>
    </citation>
    <scope>NUCLEOTIDE SEQUENCE [LARGE SCALE GENOMIC DNA]</scope>
    <source>
        <strain evidence="1 2">CECT 7908</strain>
    </source>
</reference>
<name>A0ABV5FSM5_9FLAO</name>
<evidence type="ECO:0000313" key="1">
    <source>
        <dbReference type="EMBL" id="MFB9066544.1"/>
    </source>
</evidence>
<gene>
    <name evidence="1" type="ORF">ACFFUQ_21205</name>
</gene>
<keyword evidence="2" id="KW-1185">Reference proteome</keyword>
<dbReference type="RefSeq" id="WP_290262754.1">
    <property type="nucleotide sequence ID" value="NZ_JAUFQQ010000003.1"/>
</dbReference>
<accession>A0ABV5FSM5</accession>
<evidence type="ECO:0000313" key="2">
    <source>
        <dbReference type="Proteomes" id="UP001589589"/>
    </source>
</evidence>
<organism evidence="1 2">
    <name type="scientific">Flavobacterium branchiarum</name>
    <dbReference type="NCBI Taxonomy" id="1114870"/>
    <lineage>
        <taxon>Bacteria</taxon>
        <taxon>Pseudomonadati</taxon>
        <taxon>Bacteroidota</taxon>
        <taxon>Flavobacteriia</taxon>
        <taxon>Flavobacteriales</taxon>
        <taxon>Flavobacteriaceae</taxon>
        <taxon>Flavobacterium</taxon>
    </lineage>
</organism>